<dbReference type="EMBL" id="QWEI01000019">
    <property type="protein sequence ID" value="RHW31112.1"/>
    <property type="molecule type" value="Genomic_DNA"/>
</dbReference>
<name>A0A396S929_9BACL</name>
<proteinExistence type="predicted"/>
<gene>
    <name evidence="1" type="ORF">D1B33_18060</name>
</gene>
<evidence type="ECO:0000313" key="2">
    <source>
        <dbReference type="Proteomes" id="UP000265692"/>
    </source>
</evidence>
<dbReference type="OrthoDB" id="2973107at2"/>
<evidence type="ECO:0000313" key="1">
    <source>
        <dbReference type="EMBL" id="RHW31112.1"/>
    </source>
</evidence>
<dbReference type="RefSeq" id="WP_118877805.1">
    <property type="nucleotide sequence ID" value="NZ_QWEI01000019.1"/>
</dbReference>
<organism evidence="1 2">
    <name type="scientific">Ureibacillus yapensis</name>
    <dbReference type="NCBI Taxonomy" id="2304605"/>
    <lineage>
        <taxon>Bacteria</taxon>
        <taxon>Bacillati</taxon>
        <taxon>Bacillota</taxon>
        <taxon>Bacilli</taxon>
        <taxon>Bacillales</taxon>
        <taxon>Caryophanaceae</taxon>
        <taxon>Ureibacillus</taxon>
    </lineage>
</organism>
<accession>A0A396S929</accession>
<protein>
    <submittedName>
        <fullName evidence="1">Uncharacterized protein</fullName>
    </submittedName>
</protein>
<keyword evidence="2" id="KW-1185">Reference proteome</keyword>
<comment type="caution">
    <text evidence="1">The sequence shown here is derived from an EMBL/GenBank/DDBJ whole genome shotgun (WGS) entry which is preliminary data.</text>
</comment>
<sequence>MDCENPILSAKITDHPITKPIGKCHYRHCDEVLYKGEGFEANGYLYHSTECIGEEGIEEGWVIDLSQQ</sequence>
<reference evidence="1 2" key="1">
    <citation type="submission" date="2018-08" db="EMBL/GenBank/DDBJ databases">
        <title>Lysinibacillus sp. YLB-03 draft genome sequence.</title>
        <authorList>
            <person name="Yu L."/>
        </authorList>
    </citation>
    <scope>NUCLEOTIDE SEQUENCE [LARGE SCALE GENOMIC DNA]</scope>
    <source>
        <strain evidence="1 2">YLB-03</strain>
    </source>
</reference>
<dbReference type="AlphaFoldDB" id="A0A396S929"/>
<dbReference type="Proteomes" id="UP000265692">
    <property type="component" value="Unassembled WGS sequence"/>
</dbReference>